<organism evidence="2 3">
    <name type="scientific">Prolemur simus</name>
    <name type="common">Greater bamboo lemur</name>
    <name type="synonym">Hapalemur simus</name>
    <dbReference type="NCBI Taxonomy" id="1328070"/>
    <lineage>
        <taxon>Eukaryota</taxon>
        <taxon>Metazoa</taxon>
        <taxon>Chordata</taxon>
        <taxon>Craniata</taxon>
        <taxon>Vertebrata</taxon>
        <taxon>Euteleostomi</taxon>
        <taxon>Mammalia</taxon>
        <taxon>Eutheria</taxon>
        <taxon>Euarchontoglires</taxon>
        <taxon>Primates</taxon>
        <taxon>Strepsirrhini</taxon>
        <taxon>Lemuriformes</taxon>
        <taxon>Lemuridae</taxon>
        <taxon>Prolemur</taxon>
    </lineage>
</organism>
<feature type="compositionally biased region" description="Basic and acidic residues" evidence="1">
    <location>
        <begin position="112"/>
        <end position="130"/>
    </location>
</feature>
<evidence type="ECO:0000313" key="2">
    <source>
        <dbReference type="Ensembl" id="ENSPSMP00000003810.1"/>
    </source>
</evidence>
<protein>
    <submittedName>
        <fullName evidence="2">Uncharacterized protein</fullName>
    </submittedName>
</protein>
<proteinExistence type="predicted"/>
<feature type="compositionally biased region" description="Basic residues" evidence="1">
    <location>
        <begin position="131"/>
        <end position="140"/>
    </location>
</feature>
<dbReference type="Proteomes" id="UP000694414">
    <property type="component" value="Unplaced"/>
</dbReference>
<reference evidence="2" key="2">
    <citation type="submission" date="2025-09" db="UniProtKB">
        <authorList>
            <consortium name="Ensembl"/>
        </authorList>
    </citation>
    <scope>IDENTIFICATION</scope>
</reference>
<dbReference type="AlphaFoldDB" id="A0A8C9DEJ4"/>
<feature type="compositionally biased region" description="Basic and acidic residues" evidence="1">
    <location>
        <begin position="64"/>
        <end position="85"/>
    </location>
</feature>
<feature type="compositionally biased region" description="Gly residues" evidence="1">
    <location>
        <begin position="15"/>
        <end position="24"/>
    </location>
</feature>
<reference evidence="2" key="1">
    <citation type="submission" date="2025-08" db="UniProtKB">
        <authorList>
            <consortium name="Ensembl"/>
        </authorList>
    </citation>
    <scope>IDENTIFICATION</scope>
</reference>
<dbReference type="GeneTree" id="ENSGT01030000235139"/>
<feature type="region of interest" description="Disordered" evidence="1">
    <location>
        <begin position="64"/>
        <end position="140"/>
    </location>
</feature>
<sequence length="140" mass="15222">PAQGGGEEQRAAGGARAGGAGAGAGERAQPPLLVGVRQRQAAAQHLRERPAELLRRHVVQQRVDHRAEVEERVREGQEGHVRPEVGPRPVVLGFGRSHDPPNLVGHPANGQGHDDQPWAGESRGERDKTQRSMRTKYVHM</sequence>
<keyword evidence="3" id="KW-1185">Reference proteome</keyword>
<name>A0A8C9DEJ4_PROSS</name>
<feature type="region of interest" description="Disordered" evidence="1">
    <location>
        <begin position="1"/>
        <end position="32"/>
    </location>
</feature>
<evidence type="ECO:0000256" key="1">
    <source>
        <dbReference type="SAM" id="MobiDB-lite"/>
    </source>
</evidence>
<accession>A0A8C9DEJ4</accession>
<dbReference type="Ensembl" id="ENSPSMT00000004634.1">
    <property type="protein sequence ID" value="ENSPSMP00000003810.1"/>
    <property type="gene ID" value="ENSPSMG00000003082.1"/>
</dbReference>
<evidence type="ECO:0000313" key="3">
    <source>
        <dbReference type="Proteomes" id="UP000694414"/>
    </source>
</evidence>